<evidence type="ECO:0000313" key="4">
    <source>
        <dbReference type="Proteomes" id="UP000054549"/>
    </source>
</evidence>
<keyword evidence="4" id="KW-1185">Reference proteome</keyword>
<feature type="signal peptide" evidence="2">
    <location>
        <begin position="1"/>
        <end position="15"/>
    </location>
</feature>
<accession>A0A0C2X7B0</accession>
<keyword evidence="1" id="KW-0472">Membrane</keyword>
<proteinExistence type="predicted"/>
<dbReference type="HOGENOM" id="CLU_022442_1_0_1"/>
<dbReference type="EMBL" id="KN818248">
    <property type="protein sequence ID" value="KIL64628.1"/>
    <property type="molecule type" value="Genomic_DNA"/>
</dbReference>
<feature type="transmembrane region" description="Helical" evidence="1">
    <location>
        <begin position="576"/>
        <end position="595"/>
    </location>
</feature>
<organism evidence="3 4">
    <name type="scientific">Amanita muscaria (strain Koide BX008)</name>
    <dbReference type="NCBI Taxonomy" id="946122"/>
    <lineage>
        <taxon>Eukaryota</taxon>
        <taxon>Fungi</taxon>
        <taxon>Dikarya</taxon>
        <taxon>Basidiomycota</taxon>
        <taxon>Agaricomycotina</taxon>
        <taxon>Agaricomycetes</taxon>
        <taxon>Agaricomycetidae</taxon>
        <taxon>Agaricales</taxon>
        <taxon>Pluteineae</taxon>
        <taxon>Amanitaceae</taxon>
        <taxon>Amanita</taxon>
    </lineage>
</organism>
<evidence type="ECO:0000256" key="2">
    <source>
        <dbReference type="SAM" id="SignalP"/>
    </source>
</evidence>
<keyword evidence="1" id="KW-1133">Transmembrane helix</keyword>
<gene>
    <name evidence="3" type="ORF">M378DRAFT_581684</name>
</gene>
<sequence>MRYILSLVLATTAVAQTWCGKYYQQHQKIVPPGGQFPVPATSSSPLLALRCAQTIRPYLAGDSGTDPNQPVSILVDAPVVYSYINNTQPISIPNPSSPGSLSVTVTTTNGGIVLAQGSVPVNSNKTELSLSLSALQPSSAAYNITCTAKYNAQTFVATSLLTYLPSLPSGIGSVAKMDLRTGALLAQPANGSGGAFAPVLPIGFYTQFDSYLATNLSIPAQLASQGFNMIHLVPPFSNTTILGQVLDNMQQAGLYAMYDMRFTYMNSTSVTEQVNSLKARPNLLLWYTGDEPDGTSDPLGATVTASNLITSLDGGDGKGGTGYHPVSLVLNCENYYFTQYTSGADIVMQDAYMIGNNVTWSSVWNTACTPDFGDCGCDNCKGSFEDISTRMDEFSQRLFINGWERTKAVWTVPQGFGNETYWKRYPTGQEFVVQSVIGINHGGLGVVSWDDPTSSDIKSYASTLALSLKQMTPFILSPLANFSQVTVNNVDCGLWTVGSKTLVLAANMNYASQTVPLAALGLPSTANITQVMNTGSSITSANDGFTFTSVGSGGFVVGRGNLTSGQPNRHQQLKNAPITSVLLLMIFFTSLLWIIPS</sequence>
<evidence type="ECO:0000256" key="1">
    <source>
        <dbReference type="SAM" id="Phobius"/>
    </source>
</evidence>
<keyword evidence="1" id="KW-0812">Transmembrane</keyword>
<feature type="chain" id="PRO_5013039966" evidence="2">
    <location>
        <begin position="16"/>
        <end position="597"/>
    </location>
</feature>
<dbReference type="OrthoDB" id="2338662at2759"/>
<evidence type="ECO:0000313" key="3">
    <source>
        <dbReference type="EMBL" id="KIL64628.1"/>
    </source>
</evidence>
<protein>
    <submittedName>
        <fullName evidence="3">Uncharacterized protein</fullName>
    </submittedName>
</protein>
<dbReference type="Proteomes" id="UP000054549">
    <property type="component" value="Unassembled WGS sequence"/>
</dbReference>
<reference evidence="3 4" key="1">
    <citation type="submission" date="2014-04" db="EMBL/GenBank/DDBJ databases">
        <title>Evolutionary Origins and Diversification of the Mycorrhizal Mutualists.</title>
        <authorList>
            <consortium name="DOE Joint Genome Institute"/>
            <consortium name="Mycorrhizal Genomics Consortium"/>
            <person name="Kohler A."/>
            <person name="Kuo A."/>
            <person name="Nagy L.G."/>
            <person name="Floudas D."/>
            <person name="Copeland A."/>
            <person name="Barry K.W."/>
            <person name="Cichocki N."/>
            <person name="Veneault-Fourrey C."/>
            <person name="LaButti K."/>
            <person name="Lindquist E.A."/>
            <person name="Lipzen A."/>
            <person name="Lundell T."/>
            <person name="Morin E."/>
            <person name="Murat C."/>
            <person name="Riley R."/>
            <person name="Ohm R."/>
            <person name="Sun H."/>
            <person name="Tunlid A."/>
            <person name="Henrissat B."/>
            <person name="Grigoriev I.V."/>
            <person name="Hibbett D.S."/>
            <person name="Martin F."/>
        </authorList>
    </citation>
    <scope>NUCLEOTIDE SEQUENCE [LARGE SCALE GENOMIC DNA]</scope>
    <source>
        <strain evidence="3 4">Koide BX008</strain>
    </source>
</reference>
<dbReference type="InParanoid" id="A0A0C2X7B0"/>
<dbReference type="STRING" id="946122.A0A0C2X7B0"/>
<name>A0A0C2X7B0_AMAMK</name>
<dbReference type="AlphaFoldDB" id="A0A0C2X7B0"/>
<keyword evidence="2" id="KW-0732">Signal</keyword>